<evidence type="ECO:0000256" key="5">
    <source>
        <dbReference type="ARBA" id="ARBA00022679"/>
    </source>
</evidence>
<evidence type="ECO:0000256" key="14">
    <source>
        <dbReference type="ARBA" id="ARBA00023264"/>
    </source>
</evidence>
<dbReference type="Proteomes" id="UP001500954">
    <property type="component" value="Unassembled WGS sequence"/>
</dbReference>
<dbReference type="Gene3D" id="1.10.287.3610">
    <property type="match status" value="1"/>
</dbReference>
<dbReference type="CDD" id="cd14265">
    <property type="entry name" value="UDPK_IM_like"/>
    <property type="match status" value="1"/>
</dbReference>
<dbReference type="InterPro" id="IPR000829">
    <property type="entry name" value="DAGK"/>
</dbReference>
<keyword evidence="5" id="KW-0808">Transferase</keyword>
<proteinExistence type="inferred from homology"/>
<name>A0ABP6WPD4_9FLAO</name>
<keyword evidence="3" id="KW-1003">Cell membrane</keyword>
<evidence type="ECO:0000256" key="12">
    <source>
        <dbReference type="ARBA" id="ARBA00023136"/>
    </source>
</evidence>
<evidence type="ECO:0000256" key="4">
    <source>
        <dbReference type="ARBA" id="ARBA00022516"/>
    </source>
</evidence>
<evidence type="ECO:0000256" key="7">
    <source>
        <dbReference type="ARBA" id="ARBA00022741"/>
    </source>
</evidence>
<keyword evidence="4" id="KW-0444">Lipid biosynthesis</keyword>
<dbReference type="PANTHER" id="PTHR34299">
    <property type="entry name" value="DIACYLGLYCEROL KINASE"/>
    <property type="match status" value="1"/>
</dbReference>
<evidence type="ECO:0000256" key="6">
    <source>
        <dbReference type="ARBA" id="ARBA00022692"/>
    </source>
</evidence>
<comment type="similarity">
    <text evidence="2">Belongs to the bacterial diacylglycerol kinase family.</text>
</comment>
<evidence type="ECO:0000256" key="9">
    <source>
        <dbReference type="ARBA" id="ARBA00022840"/>
    </source>
</evidence>
<keyword evidence="8 16" id="KW-0418">Kinase</keyword>
<keyword evidence="7" id="KW-0547">Nucleotide-binding</keyword>
<evidence type="ECO:0000256" key="11">
    <source>
        <dbReference type="ARBA" id="ARBA00023098"/>
    </source>
</evidence>
<keyword evidence="14" id="KW-1208">Phospholipid metabolism</keyword>
<keyword evidence="6 15" id="KW-0812">Transmembrane</keyword>
<evidence type="ECO:0000256" key="10">
    <source>
        <dbReference type="ARBA" id="ARBA00022989"/>
    </source>
</evidence>
<evidence type="ECO:0000256" key="15">
    <source>
        <dbReference type="SAM" id="Phobius"/>
    </source>
</evidence>
<dbReference type="EMBL" id="BAABCY010000007">
    <property type="protein sequence ID" value="GAA3554164.1"/>
    <property type="molecule type" value="Genomic_DNA"/>
</dbReference>
<feature type="transmembrane region" description="Helical" evidence="15">
    <location>
        <begin position="97"/>
        <end position="118"/>
    </location>
</feature>
<reference evidence="17" key="1">
    <citation type="journal article" date="2019" name="Int. J. Syst. Evol. Microbiol.">
        <title>The Global Catalogue of Microorganisms (GCM) 10K type strain sequencing project: providing services to taxonomists for standard genome sequencing and annotation.</title>
        <authorList>
            <consortium name="The Broad Institute Genomics Platform"/>
            <consortium name="The Broad Institute Genome Sequencing Center for Infectious Disease"/>
            <person name="Wu L."/>
            <person name="Ma J."/>
        </authorList>
    </citation>
    <scope>NUCLEOTIDE SEQUENCE [LARGE SCALE GENOMIC DNA]</scope>
    <source>
        <strain evidence="17">JCM 17111</strain>
    </source>
</reference>
<keyword evidence="10 15" id="KW-1133">Transmembrane helix</keyword>
<gene>
    <name evidence="16" type="ORF">GCM10022395_02150</name>
</gene>
<dbReference type="PANTHER" id="PTHR34299:SF1">
    <property type="entry name" value="DIACYLGLYCEROL KINASE"/>
    <property type="match status" value="1"/>
</dbReference>
<comment type="caution">
    <text evidence="16">The sequence shown here is derived from an EMBL/GenBank/DDBJ whole genome shotgun (WGS) entry which is preliminary data.</text>
</comment>
<dbReference type="RefSeq" id="WP_345003865.1">
    <property type="nucleotide sequence ID" value="NZ_BAABCY010000007.1"/>
</dbReference>
<comment type="subcellular location">
    <subcellularLocation>
        <location evidence="1">Cell membrane</location>
        <topology evidence="1">Multi-pass membrane protein</topology>
    </subcellularLocation>
</comment>
<evidence type="ECO:0000313" key="16">
    <source>
        <dbReference type="EMBL" id="GAA3554164.1"/>
    </source>
</evidence>
<feature type="transmembrane region" description="Helical" evidence="15">
    <location>
        <begin position="34"/>
        <end position="51"/>
    </location>
</feature>
<evidence type="ECO:0000313" key="17">
    <source>
        <dbReference type="Proteomes" id="UP001500954"/>
    </source>
</evidence>
<dbReference type="Pfam" id="PF01219">
    <property type="entry name" value="DAGK_prokar"/>
    <property type="match status" value="1"/>
</dbReference>
<sequence length="122" mass="13442">MSKKDSFFVNRLKSIGYAFKGAFLLVKTEASIKIQFTIAILVTAAGFFYHISANEWIVQLLAIGLVMSVEGINTAIEEIANFIHPEHHNKIGFIKDIAAGAVFIAALFAIIIGLIIYIPKIF</sequence>
<keyword evidence="12 15" id="KW-0472">Membrane</keyword>
<evidence type="ECO:0000256" key="13">
    <source>
        <dbReference type="ARBA" id="ARBA00023209"/>
    </source>
</evidence>
<organism evidence="16 17">
    <name type="scientific">Snuella lapsa</name>
    <dbReference type="NCBI Taxonomy" id="870481"/>
    <lineage>
        <taxon>Bacteria</taxon>
        <taxon>Pseudomonadati</taxon>
        <taxon>Bacteroidota</taxon>
        <taxon>Flavobacteriia</taxon>
        <taxon>Flavobacteriales</taxon>
        <taxon>Flavobacteriaceae</taxon>
        <taxon>Snuella</taxon>
    </lineage>
</organism>
<evidence type="ECO:0000256" key="8">
    <source>
        <dbReference type="ARBA" id="ARBA00022777"/>
    </source>
</evidence>
<keyword evidence="9" id="KW-0067">ATP-binding</keyword>
<keyword evidence="13" id="KW-0594">Phospholipid biosynthesis</keyword>
<dbReference type="GO" id="GO:0016301">
    <property type="term" value="F:kinase activity"/>
    <property type="evidence" value="ECO:0007669"/>
    <property type="project" value="UniProtKB-KW"/>
</dbReference>
<evidence type="ECO:0000256" key="3">
    <source>
        <dbReference type="ARBA" id="ARBA00022475"/>
    </source>
</evidence>
<evidence type="ECO:0000256" key="1">
    <source>
        <dbReference type="ARBA" id="ARBA00004651"/>
    </source>
</evidence>
<keyword evidence="11" id="KW-0443">Lipid metabolism</keyword>
<keyword evidence="17" id="KW-1185">Reference proteome</keyword>
<accession>A0ABP6WPD4</accession>
<protein>
    <submittedName>
        <fullName evidence="16">Diacylglycerol kinase family protein</fullName>
    </submittedName>
</protein>
<evidence type="ECO:0000256" key="2">
    <source>
        <dbReference type="ARBA" id="ARBA00005967"/>
    </source>
</evidence>
<dbReference type="InterPro" id="IPR036945">
    <property type="entry name" value="DAGK_sf"/>
</dbReference>
<dbReference type="InterPro" id="IPR033717">
    <property type="entry name" value="UDPK"/>
</dbReference>